<accession>A0AAN4ZG22</accession>
<sequence length="68" mass="8008">MYTFLLSFLLLCSFSSAIQSREIRIPRPSELQSMMSELASNGSPVYPESYTQDVPRKALYARKFWRRR</sequence>
<organism evidence="2 3">
    <name type="scientific">Pristionchus mayeri</name>
    <dbReference type="NCBI Taxonomy" id="1317129"/>
    <lineage>
        <taxon>Eukaryota</taxon>
        <taxon>Metazoa</taxon>
        <taxon>Ecdysozoa</taxon>
        <taxon>Nematoda</taxon>
        <taxon>Chromadorea</taxon>
        <taxon>Rhabditida</taxon>
        <taxon>Rhabditina</taxon>
        <taxon>Diplogasteromorpha</taxon>
        <taxon>Diplogasteroidea</taxon>
        <taxon>Neodiplogasteridae</taxon>
        <taxon>Pristionchus</taxon>
    </lineage>
</organism>
<keyword evidence="1" id="KW-0732">Signal</keyword>
<gene>
    <name evidence="2" type="ORF">PMAYCL1PPCAC_07240</name>
</gene>
<feature type="signal peptide" evidence="1">
    <location>
        <begin position="1"/>
        <end position="20"/>
    </location>
</feature>
<protein>
    <submittedName>
        <fullName evidence="2">Uncharacterized protein</fullName>
    </submittedName>
</protein>
<name>A0AAN4ZG22_9BILA</name>
<dbReference type="AlphaFoldDB" id="A0AAN4ZG22"/>
<keyword evidence="3" id="KW-1185">Reference proteome</keyword>
<evidence type="ECO:0000313" key="2">
    <source>
        <dbReference type="EMBL" id="GMR37045.1"/>
    </source>
</evidence>
<evidence type="ECO:0000313" key="3">
    <source>
        <dbReference type="Proteomes" id="UP001328107"/>
    </source>
</evidence>
<proteinExistence type="predicted"/>
<dbReference type="EMBL" id="BTRK01000002">
    <property type="protein sequence ID" value="GMR37045.1"/>
    <property type="molecule type" value="Genomic_DNA"/>
</dbReference>
<dbReference type="Proteomes" id="UP001328107">
    <property type="component" value="Unassembled WGS sequence"/>
</dbReference>
<feature type="chain" id="PRO_5042993543" evidence="1">
    <location>
        <begin position="21"/>
        <end position="68"/>
    </location>
</feature>
<reference evidence="3" key="1">
    <citation type="submission" date="2022-10" db="EMBL/GenBank/DDBJ databases">
        <title>Genome assembly of Pristionchus species.</title>
        <authorList>
            <person name="Yoshida K."/>
            <person name="Sommer R.J."/>
        </authorList>
    </citation>
    <scope>NUCLEOTIDE SEQUENCE [LARGE SCALE GENOMIC DNA]</scope>
    <source>
        <strain evidence="3">RS5460</strain>
    </source>
</reference>
<comment type="caution">
    <text evidence="2">The sequence shown here is derived from an EMBL/GenBank/DDBJ whole genome shotgun (WGS) entry which is preliminary data.</text>
</comment>
<evidence type="ECO:0000256" key="1">
    <source>
        <dbReference type="SAM" id="SignalP"/>
    </source>
</evidence>